<dbReference type="Proteomes" id="UP000182444">
    <property type="component" value="Chromosome 1A"/>
</dbReference>
<proteinExistence type="predicted"/>
<dbReference type="AlphaFoldDB" id="A0A1D8N5E7"/>
<evidence type="ECO:0000313" key="1">
    <source>
        <dbReference type="EMBL" id="AOW00863.1"/>
    </source>
</evidence>
<sequence>MTAPETISRWETQLSAWYTTTSEALAQAAQAKHNLAILSARRQLDGSWLPEGVTDVDSYRSQQLQHVQYLGSDVTTWIYHDIGKELANKLLEIKSPEDETKATEMLNQTLLLLQKRHAQELGKLRTDEATQQILLPLTKDEKRPATQTDFFKMMKEMETGQEGGERDHRPFTRDQVNIYYNDWLEKEKEEKEKKDKDKN</sequence>
<dbReference type="Proteomes" id="UP000256601">
    <property type="component" value="Unassembled WGS sequence"/>
</dbReference>
<dbReference type="GeneID" id="2906480"/>
<accession>A0A1D8N5E7</accession>
<protein>
    <submittedName>
        <fullName evidence="1">Uncharacterized protein</fullName>
    </submittedName>
</protein>
<dbReference type="KEGG" id="yli:2906480"/>
<evidence type="ECO:0000313" key="4">
    <source>
        <dbReference type="Proteomes" id="UP000256601"/>
    </source>
</evidence>
<organism evidence="1 3">
    <name type="scientific">Yarrowia lipolytica</name>
    <name type="common">Candida lipolytica</name>
    <dbReference type="NCBI Taxonomy" id="4952"/>
    <lineage>
        <taxon>Eukaryota</taxon>
        <taxon>Fungi</taxon>
        <taxon>Dikarya</taxon>
        <taxon>Ascomycota</taxon>
        <taxon>Saccharomycotina</taxon>
        <taxon>Dipodascomycetes</taxon>
        <taxon>Dipodascales</taxon>
        <taxon>Dipodascales incertae sedis</taxon>
        <taxon>Yarrowia</taxon>
    </lineage>
</organism>
<reference evidence="1 3" key="1">
    <citation type="journal article" date="2016" name="PLoS ONE">
        <title>Sequence Assembly of Yarrowia lipolytica Strain W29/CLIB89 Shows Transposable Element Diversity.</title>
        <authorList>
            <person name="Magnan C."/>
            <person name="Yu J."/>
            <person name="Chang I."/>
            <person name="Jahn E."/>
            <person name="Kanomata Y."/>
            <person name="Wu J."/>
            <person name="Zeller M."/>
            <person name="Oakes M."/>
            <person name="Baldi P."/>
            <person name="Sandmeyer S."/>
        </authorList>
    </citation>
    <scope>NUCLEOTIDE SEQUENCE [LARGE SCALE GENOMIC DNA]</scope>
    <source>
        <strain evidence="1">CLIB89</strain>
        <strain evidence="3">CLIB89(W29)</strain>
    </source>
</reference>
<dbReference type="VEuPathDB" id="FungiDB:YALI0_A18964g"/>
<gene>
    <name evidence="2" type="ORF">B0I71DRAFT_128065</name>
    <name evidence="1" type="ORF">YALI1_A19898g</name>
</gene>
<dbReference type="EMBL" id="KZ858956">
    <property type="protein sequence ID" value="RDW28082.1"/>
    <property type="molecule type" value="Genomic_DNA"/>
</dbReference>
<evidence type="ECO:0000313" key="3">
    <source>
        <dbReference type="Proteomes" id="UP000182444"/>
    </source>
</evidence>
<dbReference type="EMBL" id="CP017553">
    <property type="protein sequence ID" value="AOW00863.1"/>
    <property type="molecule type" value="Genomic_DNA"/>
</dbReference>
<evidence type="ECO:0000313" key="2">
    <source>
        <dbReference type="EMBL" id="RDW28082.1"/>
    </source>
</evidence>
<reference evidence="2 4" key="2">
    <citation type="submission" date="2018-07" db="EMBL/GenBank/DDBJ databases">
        <title>Draft Genome Assemblies for Five Robust Yarrowia lipolytica Strains Exhibiting High Lipid Production and Pentose Sugar Utilization and Sugar Alcohol Secretion from Undetoxified Lignocellulosic Biomass Hydrolysates.</title>
        <authorList>
            <consortium name="DOE Joint Genome Institute"/>
            <person name="Walker C."/>
            <person name="Ryu S."/>
            <person name="Na H."/>
            <person name="Zane M."/>
            <person name="LaButti K."/>
            <person name="Lipzen A."/>
            <person name="Haridas S."/>
            <person name="Barry K."/>
            <person name="Grigoriev I.V."/>
            <person name="Quarterman J."/>
            <person name="Slininger P."/>
            <person name="Dien B."/>
            <person name="Trinh C.T."/>
        </authorList>
    </citation>
    <scope>NUCLEOTIDE SEQUENCE [LARGE SCALE GENOMIC DNA]</scope>
    <source>
        <strain evidence="2 4">YB392</strain>
    </source>
</reference>
<dbReference type="RefSeq" id="XP_500224.1">
    <property type="nucleotide sequence ID" value="XM_500224.1"/>
</dbReference>
<name>A0A1D8N5E7_YARLL</name>
<dbReference type="OrthoDB" id="4081942at2759"/>
<dbReference type="VEuPathDB" id="FungiDB:YALI1_A19898g"/>